<reference evidence="3" key="1">
    <citation type="journal article" date="2019" name="Int. J. Syst. Evol. Microbiol.">
        <title>The Global Catalogue of Microorganisms (GCM) 10K type strain sequencing project: providing services to taxonomists for standard genome sequencing and annotation.</title>
        <authorList>
            <consortium name="The Broad Institute Genomics Platform"/>
            <consortium name="The Broad Institute Genome Sequencing Center for Infectious Disease"/>
            <person name="Wu L."/>
            <person name="Ma J."/>
        </authorList>
    </citation>
    <scope>NUCLEOTIDE SEQUENCE [LARGE SCALE GENOMIC DNA]</scope>
    <source>
        <strain evidence="3">JCM 9095</strain>
    </source>
</reference>
<evidence type="ECO:0000313" key="2">
    <source>
        <dbReference type="EMBL" id="GAA3158970.1"/>
    </source>
</evidence>
<name>A0ABP6NV49_9ACTN</name>
<organism evidence="2 3">
    <name type="scientific">Streptomyces virens</name>
    <dbReference type="NCBI Taxonomy" id="285572"/>
    <lineage>
        <taxon>Bacteria</taxon>
        <taxon>Bacillati</taxon>
        <taxon>Actinomycetota</taxon>
        <taxon>Actinomycetes</taxon>
        <taxon>Kitasatosporales</taxon>
        <taxon>Streptomycetaceae</taxon>
        <taxon>Streptomyces</taxon>
    </lineage>
</organism>
<dbReference type="EMBL" id="BAAAUH010000001">
    <property type="protein sequence ID" value="GAA3158970.1"/>
    <property type="molecule type" value="Genomic_DNA"/>
</dbReference>
<evidence type="ECO:0000313" key="3">
    <source>
        <dbReference type="Proteomes" id="UP001501866"/>
    </source>
</evidence>
<feature type="region of interest" description="Disordered" evidence="1">
    <location>
        <begin position="1"/>
        <end position="21"/>
    </location>
</feature>
<gene>
    <name evidence="2" type="ORF">GCM10010451_03440</name>
</gene>
<dbReference type="Proteomes" id="UP001501866">
    <property type="component" value="Unassembled WGS sequence"/>
</dbReference>
<sequence>MARRSSSSVISSTGVPGSSVLDADADVTATDAGAVFAATAGAVRRRAGARAVTATSRALRVGLIREPASWVRESWRTAVAVPGTLSPQGRKITA</sequence>
<evidence type="ECO:0000256" key="1">
    <source>
        <dbReference type="SAM" id="MobiDB-lite"/>
    </source>
</evidence>
<comment type="caution">
    <text evidence="2">The sequence shown here is derived from an EMBL/GenBank/DDBJ whole genome shotgun (WGS) entry which is preliminary data.</text>
</comment>
<protein>
    <submittedName>
        <fullName evidence="2">Uncharacterized protein</fullName>
    </submittedName>
</protein>
<proteinExistence type="predicted"/>
<accession>A0ABP6NV49</accession>
<keyword evidence="3" id="KW-1185">Reference proteome</keyword>